<dbReference type="PROSITE" id="PS00108">
    <property type="entry name" value="PROTEIN_KINASE_ST"/>
    <property type="match status" value="1"/>
</dbReference>
<comment type="similarity">
    <text evidence="2">Belongs to the protein kinase superfamily. CMGC Ser/Thr protein kinase family. MAP kinase subfamily.</text>
</comment>
<dbReference type="PRINTS" id="PR01770">
    <property type="entry name" value="ERK1ERK2MAPK"/>
</dbReference>
<keyword evidence="8 11" id="KW-0418">Kinase</keyword>
<reference evidence="11 12" key="1">
    <citation type="journal article" date="2019" name="PLoS Pathog.">
        <title>Genome sequence of the bovine parasite Schistosoma bovis Tanzania.</title>
        <authorList>
            <person name="Oey H."/>
            <person name="Zakrzewski M."/>
            <person name="Gobert G."/>
            <person name="Gravermann K."/>
            <person name="Stoye J."/>
            <person name="Jones M."/>
            <person name="Mcmanus D."/>
            <person name="Krause L."/>
        </authorList>
    </citation>
    <scope>NUCLEOTIDE SEQUENCE [LARGE SCALE GENOMIC DNA]</scope>
    <source>
        <strain evidence="11 12">TAN1997</strain>
    </source>
</reference>
<evidence type="ECO:0000256" key="5">
    <source>
        <dbReference type="ARBA" id="ARBA00022553"/>
    </source>
</evidence>
<keyword evidence="6" id="KW-0808">Transferase</keyword>
<evidence type="ECO:0000256" key="1">
    <source>
        <dbReference type="ARBA" id="ARBA00001946"/>
    </source>
</evidence>
<proteinExistence type="inferred from homology"/>
<evidence type="ECO:0000313" key="12">
    <source>
        <dbReference type="Proteomes" id="UP000290809"/>
    </source>
</evidence>
<dbReference type="AlphaFoldDB" id="A0A430QU35"/>
<evidence type="ECO:0000256" key="4">
    <source>
        <dbReference type="ARBA" id="ARBA00022527"/>
    </source>
</evidence>
<dbReference type="GO" id="GO:0005524">
    <property type="term" value="F:ATP binding"/>
    <property type="evidence" value="ECO:0007669"/>
    <property type="project" value="UniProtKB-KW"/>
</dbReference>
<evidence type="ECO:0000256" key="6">
    <source>
        <dbReference type="ARBA" id="ARBA00022679"/>
    </source>
</evidence>
<feature type="non-terminal residue" evidence="11">
    <location>
        <position position="1"/>
    </location>
</feature>
<comment type="cofactor">
    <cofactor evidence="1">
        <name>Mg(2+)</name>
        <dbReference type="ChEBI" id="CHEBI:18420"/>
    </cofactor>
</comment>
<dbReference type="InterPro" id="IPR011009">
    <property type="entry name" value="Kinase-like_dom_sf"/>
</dbReference>
<organism evidence="11 12">
    <name type="scientific">Schistosoma bovis</name>
    <name type="common">Blood fluke</name>
    <dbReference type="NCBI Taxonomy" id="6184"/>
    <lineage>
        <taxon>Eukaryota</taxon>
        <taxon>Metazoa</taxon>
        <taxon>Spiralia</taxon>
        <taxon>Lophotrochozoa</taxon>
        <taxon>Platyhelminthes</taxon>
        <taxon>Trematoda</taxon>
        <taxon>Digenea</taxon>
        <taxon>Strigeidida</taxon>
        <taxon>Schistosomatoidea</taxon>
        <taxon>Schistosomatidae</taxon>
        <taxon>Schistosoma</taxon>
    </lineage>
</organism>
<dbReference type="InterPro" id="IPR008349">
    <property type="entry name" value="MAPK_ERK1/2"/>
</dbReference>
<dbReference type="SUPFAM" id="SSF56112">
    <property type="entry name" value="Protein kinase-like (PK-like)"/>
    <property type="match status" value="1"/>
</dbReference>
<dbReference type="InterPro" id="IPR050117">
    <property type="entry name" value="MAPK"/>
</dbReference>
<dbReference type="InterPro" id="IPR008271">
    <property type="entry name" value="Ser/Thr_kinase_AS"/>
</dbReference>
<comment type="caution">
    <text evidence="11">The sequence shown here is derived from an EMBL/GenBank/DDBJ whole genome shotgun (WGS) entry which is preliminary data.</text>
</comment>
<evidence type="ECO:0000256" key="8">
    <source>
        <dbReference type="ARBA" id="ARBA00022777"/>
    </source>
</evidence>
<keyword evidence="12" id="KW-1185">Reference proteome</keyword>
<dbReference type="Gene3D" id="3.30.200.20">
    <property type="entry name" value="Phosphorylase Kinase, domain 1"/>
    <property type="match status" value="1"/>
</dbReference>
<dbReference type="PANTHER" id="PTHR24055">
    <property type="entry name" value="MITOGEN-ACTIVATED PROTEIN KINASE"/>
    <property type="match status" value="1"/>
</dbReference>
<accession>A0A430QU35</accession>
<evidence type="ECO:0000256" key="9">
    <source>
        <dbReference type="ARBA" id="ARBA00022840"/>
    </source>
</evidence>
<keyword evidence="9" id="KW-0067">ATP-binding</keyword>
<sequence length="299" mass="35070">IIDIKNIILVGNTLEDMKDVYIIQTLMDTDLYKLLKTQELSGEHTCYFLYQVLRGLKYIHSANVLHRDLKPSNLLLNASCDLKICDFGLARVNDPEHDHMGMLTEYVATRWYRAPEIMLSSKSYTKAIDIWSVGCIFGEMLNRRPLFPGKHYFELNCKQKFQNVLSSYARSFVEKFKNNPRKSWKDIYPSADAKTIDLLDRLLTFNPTTRITVEEALAHPYFEHYYDPSDEVRTPQVTDPDQEDIQQHFLFILESIVEIFLLIPVAKKPFSFEEELDNLPVRQLKKMIFQEVSQFREPD</sequence>
<dbReference type="GO" id="GO:0004707">
    <property type="term" value="F:MAP kinase activity"/>
    <property type="evidence" value="ECO:0007669"/>
    <property type="project" value="UniProtKB-EC"/>
</dbReference>
<dbReference type="EC" id="2.7.11.24" evidence="3"/>
<protein>
    <recommendedName>
        <fullName evidence="3">mitogen-activated protein kinase</fullName>
        <ecNumber evidence="3">2.7.11.24</ecNumber>
    </recommendedName>
</protein>
<dbReference type="FunFam" id="1.10.510.10:FF:000624">
    <property type="entry name" value="Mitogen-activated protein kinase"/>
    <property type="match status" value="1"/>
</dbReference>
<dbReference type="PROSITE" id="PS50011">
    <property type="entry name" value="PROTEIN_KINASE_DOM"/>
    <property type="match status" value="1"/>
</dbReference>
<evidence type="ECO:0000313" key="11">
    <source>
        <dbReference type="EMBL" id="RTG91215.1"/>
    </source>
</evidence>
<name>A0A430QU35_SCHBO</name>
<evidence type="ECO:0000256" key="2">
    <source>
        <dbReference type="ARBA" id="ARBA00008832"/>
    </source>
</evidence>
<keyword evidence="7" id="KW-0547">Nucleotide-binding</keyword>
<feature type="domain" description="Protein kinase" evidence="10">
    <location>
        <begin position="1"/>
        <end position="222"/>
    </location>
</feature>
<keyword evidence="5" id="KW-0597">Phosphoprotein</keyword>
<dbReference type="Proteomes" id="UP000290809">
    <property type="component" value="Unassembled WGS sequence"/>
</dbReference>
<dbReference type="EMBL" id="QMKO01000404">
    <property type="protein sequence ID" value="RTG91215.1"/>
    <property type="molecule type" value="Genomic_DNA"/>
</dbReference>
<gene>
    <name evidence="11" type="ORF">DC041_0006541</name>
</gene>
<evidence type="ECO:0000259" key="10">
    <source>
        <dbReference type="PROSITE" id="PS50011"/>
    </source>
</evidence>
<dbReference type="Gene3D" id="1.10.510.10">
    <property type="entry name" value="Transferase(Phosphotransferase) domain 1"/>
    <property type="match status" value="1"/>
</dbReference>
<dbReference type="STRING" id="6184.A0A430QU35"/>
<dbReference type="SMART" id="SM00220">
    <property type="entry name" value="S_TKc"/>
    <property type="match status" value="1"/>
</dbReference>
<evidence type="ECO:0000256" key="7">
    <source>
        <dbReference type="ARBA" id="ARBA00022741"/>
    </source>
</evidence>
<dbReference type="InterPro" id="IPR000719">
    <property type="entry name" value="Prot_kinase_dom"/>
</dbReference>
<dbReference type="Pfam" id="PF00069">
    <property type="entry name" value="Pkinase"/>
    <property type="match status" value="1"/>
</dbReference>
<keyword evidence="4" id="KW-0723">Serine/threonine-protein kinase</keyword>
<evidence type="ECO:0000256" key="3">
    <source>
        <dbReference type="ARBA" id="ARBA00012411"/>
    </source>
</evidence>